<dbReference type="AlphaFoldDB" id="A0A316E9I5"/>
<dbReference type="EMBL" id="QGGO01000008">
    <property type="protein sequence ID" value="PWK27160.1"/>
    <property type="molecule type" value="Genomic_DNA"/>
</dbReference>
<comment type="caution">
    <text evidence="1">The sequence shown here is derived from an EMBL/GenBank/DDBJ whole genome shotgun (WGS) entry which is preliminary data.</text>
</comment>
<reference evidence="1 2" key="1">
    <citation type="submission" date="2018-05" db="EMBL/GenBank/DDBJ databases">
        <title>Genomic Encyclopedia of Archaeal and Bacterial Type Strains, Phase II (KMG-II): from individual species to whole genera.</title>
        <authorList>
            <person name="Goeker M."/>
        </authorList>
    </citation>
    <scope>NUCLEOTIDE SEQUENCE [LARGE SCALE GENOMIC DNA]</scope>
    <source>
        <strain evidence="1 2">DSM 22214</strain>
    </source>
</reference>
<accession>A0A316E9I5</accession>
<name>A0A316E9I5_9BACT</name>
<gene>
    <name evidence="1" type="ORF">LV89_01975</name>
</gene>
<dbReference type="Proteomes" id="UP000245489">
    <property type="component" value="Unassembled WGS sequence"/>
</dbReference>
<organism evidence="1 2">
    <name type="scientific">Arcicella aurantiaca</name>
    <dbReference type="NCBI Taxonomy" id="591202"/>
    <lineage>
        <taxon>Bacteria</taxon>
        <taxon>Pseudomonadati</taxon>
        <taxon>Bacteroidota</taxon>
        <taxon>Cytophagia</taxon>
        <taxon>Cytophagales</taxon>
        <taxon>Flectobacillaceae</taxon>
        <taxon>Arcicella</taxon>
    </lineage>
</organism>
<sequence length="168" mass="18576">MATIDRSPVKLNFKIISGSTIIQEFQFFDVTNPVAPVPFDIRNLNFRAIGVHKQSGSILPVAVFDANVVHGTEGVRNGLWLKKDTTNTMFLFYDWVTDSEQLVNAAEGDYEFTIWETDTLGVDACVSVLSYNCSKTNTVDAQTNQDGAIIVNCSTTQVTINVSIKIFN</sequence>
<proteinExistence type="predicted"/>
<dbReference type="RefSeq" id="WP_109742724.1">
    <property type="nucleotide sequence ID" value="NZ_QGGO01000008.1"/>
</dbReference>
<keyword evidence="2" id="KW-1185">Reference proteome</keyword>
<protein>
    <submittedName>
        <fullName evidence="1">Uncharacterized protein</fullName>
    </submittedName>
</protein>
<evidence type="ECO:0000313" key="2">
    <source>
        <dbReference type="Proteomes" id="UP000245489"/>
    </source>
</evidence>
<evidence type="ECO:0000313" key="1">
    <source>
        <dbReference type="EMBL" id="PWK27160.1"/>
    </source>
</evidence>